<dbReference type="AlphaFoldDB" id="S0FGW5"/>
<dbReference type="PATRIC" id="fig|1195236.3.peg.4077"/>
<evidence type="ECO:0000313" key="3">
    <source>
        <dbReference type="Proteomes" id="UP000014155"/>
    </source>
</evidence>
<dbReference type="eggNOG" id="ENOG503416S">
    <property type="taxonomic scope" value="Bacteria"/>
</dbReference>
<feature type="domain" description="Knr4/Smi1-like" evidence="1">
    <location>
        <begin position="56"/>
        <end position="152"/>
    </location>
</feature>
<name>S0FGW5_RUMCE</name>
<dbReference type="InterPro" id="IPR018958">
    <property type="entry name" value="Knr4/Smi1-like_dom"/>
</dbReference>
<sequence>MKDINEIVNTIKLNLINEGISKNEVDTAFGFAQREDLKYISELFETYASWSSYYQEFELNYLKNVTVPEVIINFYRNFEPKRLPILNGGINLLGLNAIKEENSSAAPGMYLIKYGVITFATTIGGNAICLDLNETSGGEPRVIICDYTFCSHNEDLSGVEIVNVPDAVSQRYDADEPIMLSYELIKECLPEVCKTFSGFLRNIANKVYDNIEEEYLKY</sequence>
<reference evidence="2 3" key="1">
    <citation type="journal article" date="2013" name="Genome Announc.">
        <title>Draft Genome Sequence of the Cellulolytic, Mesophilic, Anaerobic Bacterium Clostridium termitidis Strain CT1112 (DSM 5398).</title>
        <authorList>
            <person name="Lal S."/>
            <person name="Ramachandran U."/>
            <person name="Zhang X."/>
            <person name="Munir R."/>
            <person name="Sparling R."/>
            <person name="Levin D.B."/>
        </authorList>
    </citation>
    <scope>NUCLEOTIDE SEQUENCE [LARGE SCALE GENOMIC DNA]</scope>
    <source>
        <strain evidence="2 3">CT1112</strain>
    </source>
</reference>
<protein>
    <recommendedName>
        <fullName evidence="1">Knr4/Smi1-like domain-containing protein</fullName>
    </recommendedName>
</protein>
<organism evidence="2 3">
    <name type="scientific">Ruminiclostridium cellobioparum subsp. termitidis CT1112</name>
    <dbReference type="NCBI Taxonomy" id="1195236"/>
    <lineage>
        <taxon>Bacteria</taxon>
        <taxon>Bacillati</taxon>
        <taxon>Bacillota</taxon>
        <taxon>Clostridia</taxon>
        <taxon>Eubacteriales</taxon>
        <taxon>Oscillospiraceae</taxon>
        <taxon>Ruminiclostridium</taxon>
    </lineage>
</organism>
<keyword evidence="3" id="KW-1185">Reference proteome</keyword>
<evidence type="ECO:0000313" key="2">
    <source>
        <dbReference type="EMBL" id="EMS70512.1"/>
    </source>
</evidence>
<evidence type="ECO:0000259" key="1">
    <source>
        <dbReference type="Pfam" id="PF09346"/>
    </source>
</evidence>
<dbReference type="Proteomes" id="UP000014155">
    <property type="component" value="Unassembled WGS sequence"/>
</dbReference>
<dbReference type="Pfam" id="PF09346">
    <property type="entry name" value="SMI1_KNR4"/>
    <property type="match status" value="1"/>
</dbReference>
<proteinExistence type="predicted"/>
<comment type="caution">
    <text evidence="2">The sequence shown here is derived from an EMBL/GenBank/DDBJ whole genome shotgun (WGS) entry which is preliminary data.</text>
</comment>
<accession>S0FGW5</accession>
<gene>
    <name evidence="2" type="ORF">CTER_3867</name>
</gene>
<dbReference type="RefSeq" id="WP_004628472.1">
    <property type="nucleotide sequence ID" value="NZ_AORV01000054.1"/>
</dbReference>
<dbReference type="EMBL" id="AORV01000054">
    <property type="protein sequence ID" value="EMS70512.1"/>
    <property type="molecule type" value="Genomic_DNA"/>
</dbReference>